<evidence type="ECO:0000313" key="3">
    <source>
        <dbReference type="Proteomes" id="UP000636800"/>
    </source>
</evidence>
<evidence type="ECO:0000313" key="4">
    <source>
        <dbReference type="Proteomes" id="UP000639772"/>
    </source>
</evidence>
<dbReference type="EMBL" id="JADCNL010000006">
    <property type="protein sequence ID" value="KAG0476988.1"/>
    <property type="molecule type" value="Genomic_DNA"/>
</dbReference>
<gene>
    <name evidence="2" type="ORF">HPP92_013399</name>
    <name evidence="1" type="ORF">HPP92_013829</name>
</gene>
<dbReference type="AlphaFoldDB" id="A0A835QZ01"/>
<proteinExistence type="predicted"/>
<organism evidence="1 3">
    <name type="scientific">Vanilla planifolia</name>
    <name type="common">Vanilla</name>
    <dbReference type="NCBI Taxonomy" id="51239"/>
    <lineage>
        <taxon>Eukaryota</taxon>
        <taxon>Viridiplantae</taxon>
        <taxon>Streptophyta</taxon>
        <taxon>Embryophyta</taxon>
        <taxon>Tracheophyta</taxon>
        <taxon>Spermatophyta</taxon>
        <taxon>Magnoliopsida</taxon>
        <taxon>Liliopsida</taxon>
        <taxon>Asparagales</taxon>
        <taxon>Orchidaceae</taxon>
        <taxon>Vanilloideae</taxon>
        <taxon>Vanilleae</taxon>
        <taxon>Vanilla</taxon>
    </lineage>
</organism>
<comment type="caution">
    <text evidence="1">The sequence shown here is derived from an EMBL/GenBank/DDBJ whole genome shotgun (WGS) entry which is preliminary data.</text>
</comment>
<protein>
    <submittedName>
        <fullName evidence="1">Uncharacterized protein</fullName>
    </submittedName>
</protein>
<keyword evidence="3" id="KW-1185">Reference proteome</keyword>
<dbReference type="Proteomes" id="UP000636800">
    <property type="component" value="Chromosome 6"/>
</dbReference>
<evidence type="ECO:0000313" key="2">
    <source>
        <dbReference type="EMBL" id="KAG0478680.1"/>
    </source>
</evidence>
<sequence length="74" mass="7821">MAVGSLNSTKTKTYSVVATISQTPFRLRLPAPPAADVVPLSRRPIVSTAPPVSRLLRHTLSPTKHERGACGSAT</sequence>
<dbReference type="Proteomes" id="UP000639772">
    <property type="component" value="Chromosome 6"/>
</dbReference>
<dbReference type="EMBL" id="JADCNM010000006">
    <property type="protein sequence ID" value="KAG0478680.1"/>
    <property type="molecule type" value="Genomic_DNA"/>
</dbReference>
<reference evidence="3 4" key="1">
    <citation type="journal article" date="2020" name="Nat. Food">
        <title>A phased Vanilla planifolia genome enables genetic improvement of flavour and production.</title>
        <authorList>
            <person name="Hasing T."/>
            <person name="Tang H."/>
            <person name="Brym M."/>
            <person name="Khazi F."/>
            <person name="Huang T."/>
            <person name="Chambers A.H."/>
        </authorList>
    </citation>
    <scope>NUCLEOTIDE SEQUENCE [LARGE SCALE GENOMIC DNA]</scope>
    <source>
        <tissue evidence="1">Leaf</tissue>
    </source>
</reference>
<name>A0A835QZ01_VANPL</name>
<accession>A0A835QZ01</accession>
<evidence type="ECO:0000313" key="1">
    <source>
        <dbReference type="EMBL" id="KAG0476988.1"/>
    </source>
</evidence>